<comment type="caution">
    <text evidence="1">The sequence shown here is derived from an EMBL/GenBank/DDBJ whole genome shotgun (WGS) entry which is preliminary data.</text>
</comment>
<name>A0A0F9NWN7_9ZZZZ</name>
<dbReference type="EMBL" id="LAZR01003608">
    <property type="protein sequence ID" value="KKN16512.1"/>
    <property type="molecule type" value="Genomic_DNA"/>
</dbReference>
<organism evidence="1">
    <name type="scientific">marine sediment metagenome</name>
    <dbReference type="NCBI Taxonomy" id="412755"/>
    <lineage>
        <taxon>unclassified sequences</taxon>
        <taxon>metagenomes</taxon>
        <taxon>ecological metagenomes</taxon>
    </lineage>
</organism>
<dbReference type="AlphaFoldDB" id="A0A0F9NWN7"/>
<proteinExistence type="predicted"/>
<protein>
    <submittedName>
        <fullName evidence="1">Uncharacterized protein</fullName>
    </submittedName>
</protein>
<gene>
    <name evidence="1" type="ORF">LCGC14_0975230</name>
</gene>
<sequence length="137" mass="15103">MSHVPVCAKCSQEMYPKKNQVGVLDYAVFGPYQVWDADLWGCRGCGIEIVVGFAQGPIGRHDGEEGSLAHLCAEYREHSRLIELKPKAPETPVTVLEDMFAHLLLLEVGAYEGSTGMSYVRAGAARRAVARVIRDKR</sequence>
<evidence type="ECO:0000313" key="1">
    <source>
        <dbReference type="EMBL" id="KKN16512.1"/>
    </source>
</evidence>
<accession>A0A0F9NWN7</accession>
<reference evidence="1" key="1">
    <citation type="journal article" date="2015" name="Nature">
        <title>Complex archaea that bridge the gap between prokaryotes and eukaryotes.</title>
        <authorList>
            <person name="Spang A."/>
            <person name="Saw J.H."/>
            <person name="Jorgensen S.L."/>
            <person name="Zaremba-Niedzwiedzka K."/>
            <person name="Martijn J."/>
            <person name="Lind A.E."/>
            <person name="van Eijk R."/>
            <person name="Schleper C."/>
            <person name="Guy L."/>
            <person name="Ettema T.J."/>
        </authorList>
    </citation>
    <scope>NUCLEOTIDE SEQUENCE</scope>
</reference>